<dbReference type="PANTHER" id="PTHR34300:SF2">
    <property type="entry name" value="QUEUOSINE PRECURSOR TRANSPORTER-RELATED"/>
    <property type="match status" value="1"/>
</dbReference>
<feature type="transmembrane region" description="Helical" evidence="1">
    <location>
        <begin position="102"/>
        <end position="123"/>
    </location>
</feature>
<comment type="subcellular location">
    <subcellularLocation>
        <location evidence="1">Cell membrane</location>
        <topology evidence="1">Multi-pass membrane protein</topology>
    </subcellularLocation>
</comment>
<accession>A0A1J5ISJ6</accession>
<feature type="transmembrane region" description="Helical" evidence="1">
    <location>
        <begin position="69"/>
        <end position="90"/>
    </location>
</feature>
<dbReference type="GO" id="GO:0022857">
    <property type="term" value="F:transmembrane transporter activity"/>
    <property type="evidence" value="ECO:0007669"/>
    <property type="project" value="UniProtKB-UniRule"/>
</dbReference>
<keyword evidence="1" id="KW-0812">Transmembrane</keyword>
<feature type="transmembrane region" description="Helical" evidence="1">
    <location>
        <begin position="176"/>
        <end position="202"/>
    </location>
</feature>
<keyword evidence="1" id="KW-1003">Cell membrane</keyword>
<keyword evidence="1" id="KW-0472">Membrane</keyword>
<dbReference type="HAMAP" id="MF_02088">
    <property type="entry name" value="Q_prec_transport"/>
    <property type="match status" value="1"/>
</dbReference>
<sequence length="228" mass="25825">MKTRPETITPIYVSIAAFFVCFLMIANITAGRLISLFSLVLTGDLFLFPVTYIFGDILTEVYGFRYSRLVIWLGMACNIIMAFYFFVLLKTPYPADFVNNDAYQTVLGSTPLIVTASIIAYFLGEFANSTMLSLLKKATHGRFLFVRTIGSTLIGQLFDTLAFMLIAFSFLPFATLIQMIVIQYVFKVGYEILATPLTYLAVRWIKKHEALDSYDYGEHYNPFSLDLG</sequence>
<evidence type="ECO:0000313" key="2">
    <source>
        <dbReference type="EMBL" id="OIP99675.1"/>
    </source>
</evidence>
<dbReference type="STRING" id="1817892.AUK40_00610"/>
<evidence type="ECO:0000313" key="3">
    <source>
        <dbReference type="Proteomes" id="UP000183245"/>
    </source>
</evidence>
<feature type="transmembrane region" description="Helical" evidence="1">
    <location>
        <begin position="12"/>
        <end position="30"/>
    </location>
</feature>
<feature type="transmembrane region" description="Helical" evidence="1">
    <location>
        <begin position="36"/>
        <end position="57"/>
    </location>
</feature>
<evidence type="ECO:0000256" key="1">
    <source>
        <dbReference type="HAMAP-Rule" id="MF_02088"/>
    </source>
</evidence>
<dbReference type="EMBL" id="MNZT01000011">
    <property type="protein sequence ID" value="OIP99675.1"/>
    <property type="molecule type" value="Genomic_DNA"/>
</dbReference>
<keyword evidence="1" id="KW-1133">Transmembrane helix</keyword>
<dbReference type="GO" id="GO:0005886">
    <property type="term" value="C:plasma membrane"/>
    <property type="evidence" value="ECO:0007669"/>
    <property type="project" value="UniProtKB-SubCell"/>
</dbReference>
<dbReference type="NCBIfam" id="TIGR00697">
    <property type="entry name" value="queuosine precursor transporter"/>
    <property type="match status" value="1"/>
</dbReference>
<dbReference type="Pfam" id="PF02592">
    <property type="entry name" value="Vut_1"/>
    <property type="match status" value="1"/>
</dbReference>
<dbReference type="InterPro" id="IPR003744">
    <property type="entry name" value="YhhQ"/>
</dbReference>
<proteinExistence type="inferred from homology"/>
<dbReference type="AlphaFoldDB" id="A0A1J5ISJ6"/>
<dbReference type="Proteomes" id="UP000183245">
    <property type="component" value="Unassembled WGS sequence"/>
</dbReference>
<comment type="caution">
    <text evidence="2">The sequence shown here is derived from an EMBL/GenBank/DDBJ whole genome shotgun (WGS) entry which is preliminary data.</text>
</comment>
<name>A0A1J5ISJ6_9BACT</name>
<keyword evidence="1" id="KW-0813">Transport</keyword>
<organism evidence="2 3">
    <name type="scientific">Candidatus Wirthbacteria bacterium CG2_30_54_11</name>
    <dbReference type="NCBI Taxonomy" id="1817892"/>
    <lineage>
        <taxon>Bacteria</taxon>
        <taxon>Candidatus Wirthbacteria</taxon>
    </lineage>
</organism>
<comment type="function">
    <text evidence="1">Involved in the import of queuosine (Q) precursors, required for Q precursor salvage.</text>
</comment>
<comment type="similarity">
    <text evidence="1">Belongs to the vitamin uptake transporter (VUT/ECF) (TC 2.A.88) family. Q precursor transporter subfamily.</text>
</comment>
<gene>
    <name evidence="2" type="ORF">AUK40_00610</name>
</gene>
<reference evidence="2 3" key="1">
    <citation type="journal article" date="2016" name="Environ. Microbiol.">
        <title>Genomic resolution of a cold subsurface aquifer community provides metabolic insights for novel microbes adapted to high CO concentrations.</title>
        <authorList>
            <person name="Probst A.J."/>
            <person name="Castelle C.J."/>
            <person name="Singh A."/>
            <person name="Brown C.T."/>
            <person name="Anantharaman K."/>
            <person name="Sharon I."/>
            <person name="Hug L.A."/>
            <person name="Burstein D."/>
            <person name="Emerson J.B."/>
            <person name="Thomas B.C."/>
            <person name="Banfield J.F."/>
        </authorList>
    </citation>
    <scope>NUCLEOTIDE SEQUENCE [LARGE SCALE GENOMIC DNA]</scope>
    <source>
        <strain evidence="2">CG2_30_54_11</strain>
    </source>
</reference>
<dbReference type="PANTHER" id="PTHR34300">
    <property type="entry name" value="QUEUOSINE PRECURSOR TRANSPORTER-RELATED"/>
    <property type="match status" value="1"/>
</dbReference>
<protein>
    <recommendedName>
        <fullName evidence="1">Probable queuosine precursor transporter</fullName>
        <shortName evidence="1">Q precursor transporter</shortName>
    </recommendedName>
</protein>
<feature type="transmembrane region" description="Helical" evidence="1">
    <location>
        <begin position="144"/>
        <end position="170"/>
    </location>
</feature>